<protein>
    <submittedName>
        <fullName evidence="3">Phage tail tape measure protein, TP901 family, core region</fullName>
    </submittedName>
</protein>
<dbReference type="NCBIfam" id="TIGR01760">
    <property type="entry name" value="tape_meas_TP901"/>
    <property type="match status" value="1"/>
</dbReference>
<organism evidence="3 4">
    <name type="scientific">Pseudomonas prosekii</name>
    <dbReference type="NCBI Taxonomy" id="1148509"/>
    <lineage>
        <taxon>Bacteria</taxon>
        <taxon>Pseudomonadati</taxon>
        <taxon>Pseudomonadota</taxon>
        <taxon>Gammaproteobacteria</taxon>
        <taxon>Pseudomonadales</taxon>
        <taxon>Pseudomonadaceae</taxon>
        <taxon>Pseudomonas</taxon>
    </lineage>
</organism>
<evidence type="ECO:0000313" key="3">
    <source>
        <dbReference type="EMBL" id="SDS38636.1"/>
    </source>
</evidence>
<feature type="region of interest" description="Disordered" evidence="1">
    <location>
        <begin position="89"/>
        <end position="116"/>
    </location>
</feature>
<name>A0A1H1RSV7_9PSED</name>
<dbReference type="RefSeq" id="WP_092272334.1">
    <property type="nucleotide sequence ID" value="NZ_LT629762.1"/>
</dbReference>
<reference evidence="3 4" key="1">
    <citation type="submission" date="2016-10" db="EMBL/GenBank/DDBJ databases">
        <authorList>
            <person name="de Groot N.N."/>
        </authorList>
    </citation>
    <scope>NUCLEOTIDE SEQUENCE [LARGE SCALE GENOMIC DNA]</scope>
    <source>
        <strain evidence="3 4">LMG 26867</strain>
    </source>
</reference>
<dbReference type="Pfam" id="PF10145">
    <property type="entry name" value="PhageMin_Tail"/>
    <property type="match status" value="1"/>
</dbReference>
<evidence type="ECO:0000313" key="4">
    <source>
        <dbReference type="Proteomes" id="UP000198481"/>
    </source>
</evidence>
<dbReference type="AlphaFoldDB" id="A0A1H1RSV7"/>
<evidence type="ECO:0000256" key="1">
    <source>
        <dbReference type="SAM" id="MobiDB-lite"/>
    </source>
</evidence>
<dbReference type="STRING" id="1148509.SAMN05216222_1344"/>
<sequence>MAEDTYSLKFSAVDQDAWALNGAGKHADLAPPDTSSTVAPDAQQGFAGLSLALAGASQEINALTKEQGQLRAVLESLNTTLTSQRSLLQGMNDKSGPMVGSSAGADLSSKSAGSDNQPYAPLRPAINLDAAMADLALVIKFEGDQRRELAITNEKMASERLVAPSKASAVDLTNVEIAAAKAGVGNDQRDARGNVDTLKRQDKIVEFTRDAAITASAFKLNVQDASELLIGWRTSMNLDRPQTQDLADATSVLGRNMSASEADIGSILSHYGAAATNAGMAPEQAAALSAALLNAGVKTTDAGVAFEKITTTLASGEAKTPGQQAAWTQLGLDPGLLASGMQERAPQTIVSVLQALKAQPAAERSGLATQLFSVDKPIVQLLQNVSEVERAFKLVAKKETYATSEGVDKSAVQQAAQIRAESSQAHWDGFNAQLERLKISVGDSVLPLFNGLLLPIGAATNSLSSFAEMFPVVTGALVVGAASFKTAKMLDTVKGWLGADDGSGKAGGNKPPGLGSRLMTRAASMSSLVTEKISSVYNSSVSRATATAEQFKSVVSSRYAGMTSSAGRSLIGQSSRIGRVAGPLATPLMLVDSGIDVAKGVRNKDASLVGAGVGSAVGGLAGFYAGAASGAAIGTFIFPGAMTAVGGLVGGVLGGIGGSAGGRQVGSWLGDKLVSPVNRLAPPEQMSKNLAGAQANNRNITFAPVINISGQDPTQARQIAKLVQQTLHAQFMPLMLGNPLAARRDAALTDGGV</sequence>
<dbReference type="EMBL" id="LT629762">
    <property type="protein sequence ID" value="SDS38636.1"/>
    <property type="molecule type" value="Genomic_DNA"/>
</dbReference>
<dbReference type="InterPro" id="IPR010090">
    <property type="entry name" value="Phage_tape_meas"/>
</dbReference>
<dbReference type="Proteomes" id="UP000198481">
    <property type="component" value="Chromosome I"/>
</dbReference>
<accession>A0A1H1RSV7</accession>
<gene>
    <name evidence="3" type="ORF">SAMN05216222_1344</name>
</gene>
<feature type="domain" description="Phage tail tape measure protein" evidence="2">
    <location>
        <begin position="202"/>
        <end position="372"/>
    </location>
</feature>
<proteinExistence type="predicted"/>
<evidence type="ECO:0000259" key="2">
    <source>
        <dbReference type="Pfam" id="PF10145"/>
    </source>
</evidence>